<keyword evidence="2" id="KW-1185">Reference proteome</keyword>
<organism evidence="1 2">
    <name type="scientific">Acropora cervicornis</name>
    <name type="common">Staghorn coral</name>
    <dbReference type="NCBI Taxonomy" id="6130"/>
    <lineage>
        <taxon>Eukaryota</taxon>
        <taxon>Metazoa</taxon>
        <taxon>Cnidaria</taxon>
        <taxon>Anthozoa</taxon>
        <taxon>Hexacorallia</taxon>
        <taxon>Scleractinia</taxon>
        <taxon>Astrocoeniina</taxon>
        <taxon>Acroporidae</taxon>
        <taxon>Acropora</taxon>
    </lineage>
</organism>
<dbReference type="InterPro" id="IPR044884">
    <property type="entry name" value="Ribosomal_mL55_sf"/>
</dbReference>
<sequence length="104" mass="12335">MAALLSVCNAAITRTPKATYPRTYKVRLVQQDGSTYSIRYEEPFKIIKQPIDPTYMSEEEKKERMNRLKPEKPKKIYELEEEEDENYNQRSWTNLIKTQTKGKS</sequence>
<proteinExistence type="predicted"/>
<dbReference type="GO" id="GO:0003735">
    <property type="term" value="F:structural constituent of ribosome"/>
    <property type="evidence" value="ECO:0007669"/>
    <property type="project" value="InterPro"/>
</dbReference>
<reference evidence="1" key="2">
    <citation type="journal article" date="2023" name="Science">
        <title>Genomic signatures of disease resistance in endangered staghorn corals.</title>
        <authorList>
            <person name="Vollmer S.V."/>
            <person name="Selwyn J.D."/>
            <person name="Despard B.A."/>
            <person name="Roesel C.L."/>
        </authorList>
    </citation>
    <scope>NUCLEOTIDE SEQUENCE</scope>
    <source>
        <strain evidence="1">K2</strain>
    </source>
</reference>
<dbReference type="GO" id="GO:0005762">
    <property type="term" value="C:mitochondrial large ribosomal subunit"/>
    <property type="evidence" value="ECO:0007669"/>
    <property type="project" value="InterPro"/>
</dbReference>
<keyword evidence="1" id="KW-0689">Ribosomal protein</keyword>
<dbReference type="Pfam" id="PF09776">
    <property type="entry name" value="Mitoc_L55"/>
    <property type="match status" value="1"/>
</dbReference>
<evidence type="ECO:0000313" key="2">
    <source>
        <dbReference type="Proteomes" id="UP001249851"/>
    </source>
</evidence>
<evidence type="ECO:0000313" key="1">
    <source>
        <dbReference type="EMBL" id="KAK2555043.1"/>
    </source>
</evidence>
<reference evidence="1" key="1">
    <citation type="journal article" date="2023" name="G3 (Bethesda)">
        <title>Whole genome assembly and annotation of the endangered Caribbean coral Acropora cervicornis.</title>
        <authorList>
            <person name="Selwyn J.D."/>
            <person name="Vollmer S.V."/>
        </authorList>
    </citation>
    <scope>NUCLEOTIDE SEQUENCE</scope>
    <source>
        <strain evidence="1">K2</strain>
    </source>
</reference>
<name>A0AAD9Q5I2_ACRCE</name>
<dbReference type="InterPro" id="IPR018615">
    <property type="entry name" value="Ribosomal_mL55"/>
</dbReference>
<gene>
    <name evidence="1" type="ORF">P5673_023390</name>
</gene>
<dbReference type="Gene3D" id="6.20.130.20">
    <property type="entry name" value="Mitochondrial ribosomal protein L55"/>
    <property type="match status" value="1"/>
</dbReference>
<dbReference type="GO" id="GO:0006412">
    <property type="term" value="P:translation"/>
    <property type="evidence" value="ECO:0007669"/>
    <property type="project" value="TreeGrafter"/>
</dbReference>
<keyword evidence="1" id="KW-0687">Ribonucleoprotein</keyword>
<dbReference type="PANTHER" id="PTHR34095">
    <property type="entry name" value="39S RIBOSOMAL PROTEIN L55, MITOCHONDRIAL"/>
    <property type="match status" value="1"/>
</dbReference>
<comment type="caution">
    <text evidence="1">The sequence shown here is derived from an EMBL/GenBank/DDBJ whole genome shotgun (WGS) entry which is preliminary data.</text>
</comment>
<dbReference type="PANTHER" id="PTHR34095:SF1">
    <property type="entry name" value="LARGE RIBOSOMAL SUBUNIT PROTEIN ML55"/>
    <property type="match status" value="1"/>
</dbReference>
<dbReference type="Proteomes" id="UP001249851">
    <property type="component" value="Unassembled WGS sequence"/>
</dbReference>
<dbReference type="AlphaFoldDB" id="A0AAD9Q5I2"/>
<accession>A0AAD9Q5I2</accession>
<protein>
    <submittedName>
        <fullName evidence="1">39S ribosomal protein L55</fullName>
    </submittedName>
</protein>
<dbReference type="EMBL" id="JARQWQ010000065">
    <property type="protein sequence ID" value="KAK2555043.1"/>
    <property type="molecule type" value="Genomic_DNA"/>
</dbReference>